<evidence type="ECO:0000256" key="2">
    <source>
        <dbReference type="SAM" id="SignalP"/>
    </source>
</evidence>
<gene>
    <name evidence="4" type="ORF">HMPREF1866_02686</name>
</gene>
<comment type="similarity">
    <text evidence="1">Belongs to the bacterial solute-binding protein 8 family.</text>
</comment>
<keyword evidence="5" id="KW-1185">Reference proteome</keyword>
<feature type="signal peptide" evidence="2">
    <location>
        <begin position="1"/>
        <end position="19"/>
    </location>
</feature>
<evidence type="ECO:0000313" key="4">
    <source>
        <dbReference type="EMBL" id="KXB53158.1"/>
    </source>
</evidence>
<name>A0A133ZCJ3_9FIRM</name>
<dbReference type="Gene3D" id="3.40.50.1980">
    <property type="entry name" value="Nitrogenase molybdenum iron protein domain"/>
    <property type="match status" value="2"/>
</dbReference>
<keyword evidence="2" id="KW-0732">Signal</keyword>
<dbReference type="PATRIC" id="fig|467210.3.peg.2662"/>
<feature type="domain" description="Fe/B12 periplasmic-binding" evidence="3">
    <location>
        <begin position="82"/>
        <end position="353"/>
    </location>
</feature>
<dbReference type="RefSeq" id="WP_060932217.1">
    <property type="nucleotide sequence ID" value="NZ_KQ959848.1"/>
</dbReference>
<dbReference type="AlphaFoldDB" id="A0A133ZCJ3"/>
<dbReference type="InterPro" id="IPR050902">
    <property type="entry name" value="ABC_Transporter_SBP"/>
</dbReference>
<dbReference type="InterPro" id="IPR002491">
    <property type="entry name" value="ABC_transptr_periplasmic_BD"/>
</dbReference>
<evidence type="ECO:0000313" key="5">
    <source>
        <dbReference type="Proteomes" id="UP000070394"/>
    </source>
</evidence>
<dbReference type="PANTHER" id="PTHR30535:SF7">
    <property type="entry name" value="IRON(III) DICITRATE-BINDING PROTEIN"/>
    <property type="match status" value="1"/>
</dbReference>
<accession>A0A133ZCJ3</accession>
<proteinExistence type="inferred from homology"/>
<organism evidence="4 5">
    <name type="scientific">Lachnoanaerobaculum saburreum</name>
    <dbReference type="NCBI Taxonomy" id="467210"/>
    <lineage>
        <taxon>Bacteria</taxon>
        <taxon>Bacillati</taxon>
        <taxon>Bacillota</taxon>
        <taxon>Clostridia</taxon>
        <taxon>Lachnospirales</taxon>
        <taxon>Lachnospiraceae</taxon>
        <taxon>Lachnoanaerobaculum</taxon>
    </lineage>
</organism>
<feature type="chain" id="PRO_5038769777" evidence="2">
    <location>
        <begin position="20"/>
        <end position="353"/>
    </location>
</feature>
<protein>
    <submittedName>
        <fullName evidence="4">Periplasmic binding protein</fullName>
    </submittedName>
</protein>
<evidence type="ECO:0000256" key="1">
    <source>
        <dbReference type="ARBA" id="ARBA00008814"/>
    </source>
</evidence>
<dbReference type="EMBL" id="LSDA01000141">
    <property type="protein sequence ID" value="KXB53158.1"/>
    <property type="molecule type" value="Genomic_DNA"/>
</dbReference>
<comment type="caution">
    <text evidence="4">The sequence shown here is derived from an EMBL/GenBank/DDBJ whole genome shotgun (WGS) entry which is preliminary data.</text>
</comment>
<dbReference type="SUPFAM" id="SSF53807">
    <property type="entry name" value="Helical backbone' metal receptor"/>
    <property type="match status" value="1"/>
</dbReference>
<dbReference type="PROSITE" id="PS50983">
    <property type="entry name" value="FE_B12_PBP"/>
    <property type="match status" value="1"/>
</dbReference>
<dbReference type="Pfam" id="PF01497">
    <property type="entry name" value="Peripla_BP_2"/>
    <property type="match status" value="1"/>
</dbReference>
<sequence length="353" mass="39032">MKKLAILAGLCITAVSMSACSSQKRVVGSKGDEYSVKKDVEKVSNEAQSGDKAYEPYTITLNLERSGAGQNMEETFTSAPKRVVADGDQMVDFFLDLGLEDHIAGYTRGACLDTVNDFPARDKLNKILPDGQNLSKASKEQILALKPDFMIGWDSLFSDSNFSVDWCLKNNIIPYFPYSCSDKATMEDVYKDYDTLGHIFGVTDLANKKVQAMKDTIEDVKKTLGDDVYKKPVSVFVYDSGEDAPFTACQGIPGDMIKLAGGLSIFNDIDKGWATPSWEEVVARDPDVILILDYDHDTEAKKQFLETNEFTKNLRAVKEGRIYSACCSDMQGSAGSANAIKLMAQQFYPDKFK</sequence>
<dbReference type="PANTHER" id="PTHR30535">
    <property type="entry name" value="VITAMIN B12-BINDING PROTEIN"/>
    <property type="match status" value="1"/>
</dbReference>
<evidence type="ECO:0000259" key="3">
    <source>
        <dbReference type="PROSITE" id="PS50983"/>
    </source>
</evidence>
<reference evidence="5" key="1">
    <citation type="submission" date="2016-01" db="EMBL/GenBank/DDBJ databases">
        <authorList>
            <person name="Mitreva M."/>
            <person name="Pepin K.H."/>
            <person name="Mihindukulasuriya K.A."/>
            <person name="Fulton R."/>
            <person name="Fronick C."/>
            <person name="O'Laughlin M."/>
            <person name="Miner T."/>
            <person name="Herter B."/>
            <person name="Rosa B.A."/>
            <person name="Cordes M."/>
            <person name="Tomlinson C."/>
            <person name="Wollam A."/>
            <person name="Palsikar V.B."/>
            <person name="Mardis E.R."/>
            <person name="Wilson R.K."/>
        </authorList>
    </citation>
    <scope>NUCLEOTIDE SEQUENCE [LARGE SCALE GENOMIC DNA]</scope>
    <source>
        <strain evidence="5">DNF00896</strain>
    </source>
</reference>
<dbReference type="Proteomes" id="UP000070394">
    <property type="component" value="Unassembled WGS sequence"/>
</dbReference>
<dbReference type="STRING" id="467210.HMPREF1866_02686"/>
<dbReference type="OrthoDB" id="89746at2"/>
<dbReference type="PROSITE" id="PS51257">
    <property type="entry name" value="PROKAR_LIPOPROTEIN"/>
    <property type="match status" value="1"/>
</dbReference>